<accession>A0A0L0CB28</accession>
<keyword evidence="2" id="KW-1185">Reference proteome</keyword>
<dbReference type="Proteomes" id="UP000037069">
    <property type="component" value="Unassembled WGS sequence"/>
</dbReference>
<comment type="caution">
    <text evidence="1">The sequence shown here is derived from an EMBL/GenBank/DDBJ whole genome shotgun (WGS) entry which is preliminary data.</text>
</comment>
<gene>
    <name evidence="1" type="ORF">FF38_06588</name>
</gene>
<proteinExistence type="predicted"/>
<organism evidence="1 2">
    <name type="scientific">Lucilia cuprina</name>
    <name type="common">Green bottle fly</name>
    <name type="synonym">Australian sheep blowfly</name>
    <dbReference type="NCBI Taxonomy" id="7375"/>
    <lineage>
        <taxon>Eukaryota</taxon>
        <taxon>Metazoa</taxon>
        <taxon>Ecdysozoa</taxon>
        <taxon>Arthropoda</taxon>
        <taxon>Hexapoda</taxon>
        <taxon>Insecta</taxon>
        <taxon>Pterygota</taxon>
        <taxon>Neoptera</taxon>
        <taxon>Endopterygota</taxon>
        <taxon>Diptera</taxon>
        <taxon>Brachycera</taxon>
        <taxon>Muscomorpha</taxon>
        <taxon>Oestroidea</taxon>
        <taxon>Calliphoridae</taxon>
        <taxon>Luciliinae</taxon>
        <taxon>Lucilia</taxon>
    </lineage>
</organism>
<dbReference type="AlphaFoldDB" id="A0A0L0CB28"/>
<reference evidence="1 2" key="1">
    <citation type="journal article" date="2015" name="Nat. Commun.">
        <title>Lucilia cuprina genome unlocks parasitic fly biology to underpin future interventions.</title>
        <authorList>
            <person name="Anstead C.A."/>
            <person name="Korhonen P.K."/>
            <person name="Young N.D."/>
            <person name="Hall R.S."/>
            <person name="Jex A.R."/>
            <person name="Murali S.C."/>
            <person name="Hughes D.S."/>
            <person name="Lee S.F."/>
            <person name="Perry T."/>
            <person name="Stroehlein A.J."/>
            <person name="Ansell B.R."/>
            <person name="Breugelmans B."/>
            <person name="Hofmann A."/>
            <person name="Qu J."/>
            <person name="Dugan S."/>
            <person name="Lee S.L."/>
            <person name="Chao H."/>
            <person name="Dinh H."/>
            <person name="Han Y."/>
            <person name="Doddapaneni H.V."/>
            <person name="Worley K.C."/>
            <person name="Muzny D.M."/>
            <person name="Ioannidis P."/>
            <person name="Waterhouse R.M."/>
            <person name="Zdobnov E.M."/>
            <person name="James P.J."/>
            <person name="Bagnall N.H."/>
            <person name="Kotze A.C."/>
            <person name="Gibbs R.A."/>
            <person name="Richards S."/>
            <person name="Batterham P."/>
            <person name="Gasser R.B."/>
        </authorList>
    </citation>
    <scope>NUCLEOTIDE SEQUENCE [LARGE SCALE GENOMIC DNA]</scope>
    <source>
        <strain evidence="1 2">LS</strain>
        <tissue evidence="1">Full body</tissue>
    </source>
</reference>
<evidence type="ECO:0000313" key="1">
    <source>
        <dbReference type="EMBL" id="KNC29425.1"/>
    </source>
</evidence>
<protein>
    <submittedName>
        <fullName evidence="1">Uncharacterized protein</fullName>
    </submittedName>
</protein>
<dbReference type="EMBL" id="JRES01000668">
    <property type="protein sequence ID" value="KNC29425.1"/>
    <property type="molecule type" value="Genomic_DNA"/>
</dbReference>
<sequence>MSGRVGIITTGEVTIVRGDNGVLVALLNVLTIPLTNAGPAGVSQDGTTEFVENISDAVTFNGGTNLFRAGSYIEGNLGFETMFHGVLGNAGATTHIFVGRVGAGTDQTDLNVQRITVLLGVLTQFADGMGQIGSEGTVDMGFQSVQVNFDEFIVLAIAVGRQDLRLEFLGFISDARATSGFQVSSHTFIEGEH</sequence>
<evidence type="ECO:0000313" key="2">
    <source>
        <dbReference type="Proteomes" id="UP000037069"/>
    </source>
</evidence>
<name>A0A0L0CB28_LUCCU</name>